<keyword evidence="2" id="KW-1185">Reference proteome</keyword>
<dbReference type="SUPFAM" id="SSF50494">
    <property type="entry name" value="Trypsin-like serine proteases"/>
    <property type="match status" value="1"/>
</dbReference>
<protein>
    <recommendedName>
        <fullName evidence="3">Trypsin-like peptidase domain-containing protein</fullName>
    </recommendedName>
</protein>
<evidence type="ECO:0000313" key="1">
    <source>
        <dbReference type="EMBL" id="SJZ75181.1"/>
    </source>
</evidence>
<gene>
    <name evidence="1" type="ORF">SAMN02745118_01726</name>
</gene>
<reference evidence="2" key="1">
    <citation type="submission" date="2017-02" db="EMBL/GenBank/DDBJ databases">
        <authorList>
            <person name="Varghese N."/>
            <person name="Submissions S."/>
        </authorList>
    </citation>
    <scope>NUCLEOTIDE SEQUENCE [LARGE SCALE GENOMIC DNA]</scope>
    <source>
        <strain evidence="2">ATCC BAA-73</strain>
    </source>
</reference>
<dbReference type="RefSeq" id="WP_143555684.1">
    <property type="nucleotide sequence ID" value="NZ_FUWM01000013.1"/>
</dbReference>
<dbReference type="EMBL" id="FUWM01000013">
    <property type="protein sequence ID" value="SJZ75181.1"/>
    <property type="molecule type" value="Genomic_DNA"/>
</dbReference>
<dbReference type="OrthoDB" id="104542at2"/>
<dbReference type="InterPro" id="IPR043504">
    <property type="entry name" value="Peptidase_S1_PA_chymotrypsin"/>
</dbReference>
<evidence type="ECO:0008006" key="3">
    <source>
        <dbReference type="Google" id="ProtNLM"/>
    </source>
</evidence>
<evidence type="ECO:0000313" key="2">
    <source>
        <dbReference type="Proteomes" id="UP000190625"/>
    </source>
</evidence>
<dbReference type="Gene3D" id="2.40.10.10">
    <property type="entry name" value="Trypsin-like serine proteases"/>
    <property type="match status" value="1"/>
</dbReference>
<accession>A0A1T4N7K7</accession>
<dbReference type="Proteomes" id="UP000190625">
    <property type="component" value="Unassembled WGS sequence"/>
</dbReference>
<sequence length="341" mass="37379">MKTINRLVEKYREQIMKLENVIGVGSGHKEIKGHSTDEKSIIILVKEKLDEDELGRRHIIPEKIEEVTTDVIEVGEIELLTSKGNLNRTKRNRPAQPGISIGHYKISAGTFGAVVKDKETKKLLILSNNHVLANLTSGHDDRAEIGDPILQPGRHDGGEEENDIIGHLERFVPLKKKSSTSSCQIANGVENILNGISELIKFPYQIKFLRRMSEANLVDCAVAKPVSEDLIKSDILELGRIEGTVKPEIGVEVIKSGRTSGVTTAKIRVINATVEVNVTATEKATFKNQIITGALSKPGDSGSLVLNKDNKAVGLLFAGSNMSTICNPINHVMEELEIEFI</sequence>
<dbReference type="InterPro" id="IPR009003">
    <property type="entry name" value="Peptidase_S1_PA"/>
</dbReference>
<dbReference type="STRING" id="142842.SAMN02745118_01726"/>
<dbReference type="AlphaFoldDB" id="A0A1T4N7K7"/>
<organism evidence="1 2">
    <name type="scientific">Selenihalanaerobacter shriftii</name>
    <dbReference type="NCBI Taxonomy" id="142842"/>
    <lineage>
        <taxon>Bacteria</taxon>
        <taxon>Bacillati</taxon>
        <taxon>Bacillota</taxon>
        <taxon>Clostridia</taxon>
        <taxon>Halanaerobiales</taxon>
        <taxon>Halobacteroidaceae</taxon>
        <taxon>Selenihalanaerobacter</taxon>
    </lineage>
</organism>
<name>A0A1T4N7K7_9FIRM</name>
<proteinExistence type="predicted"/>